<dbReference type="PANTHER" id="PTHR33337">
    <property type="entry name" value="GFA DOMAIN-CONTAINING PROTEIN"/>
    <property type="match status" value="1"/>
</dbReference>
<dbReference type="PANTHER" id="PTHR33337:SF40">
    <property type="entry name" value="CENP-V_GFA DOMAIN-CONTAINING PROTEIN-RELATED"/>
    <property type="match status" value="1"/>
</dbReference>
<evidence type="ECO:0000313" key="7">
    <source>
        <dbReference type="Proteomes" id="UP000185999"/>
    </source>
</evidence>
<keyword evidence="7" id="KW-1185">Reference proteome</keyword>
<protein>
    <submittedName>
        <fullName evidence="6">Uncharacterized conserved protein</fullName>
    </submittedName>
</protein>
<dbReference type="GO" id="GO:0016846">
    <property type="term" value="F:carbon-sulfur lyase activity"/>
    <property type="evidence" value="ECO:0007669"/>
    <property type="project" value="InterPro"/>
</dbReference>
<dbReference type="RefSeq" id="WP_054343612.1">
    <property type="nucleotide sequence ID" value="NZ_FTOE01000011.1"/>
</dbReference>
<dbReference type="EMBL" id="FTOE01000011">
    <property type="protein sequence ID" value="SIT03281.1"/>
    <property type="molecule type" value="Genomic_DNA"/>
</dbReference>
<gene>
    <name evidence="6" type="ORF">SAMN05421760_111147</name>
</gene>
<dbReference type="Proteomes" id="UP000185999">
    <property type="component" value="Unassembled WGS sequence"/>
</dbReference>
<evidence type="ECO:0000256" key="4">
    <source>
        <dbReference type="ARBA" id="ARBA00023239"/>
    </source>
</evidence>
<evidence type="ECO:0000256" key="2">
    <source>
        <dbReference type="ARBA" id="ARBA00022723"/>
    </source>
</evidence>
<evidence type="ECO:0000259" key="5">
    <source>
        <dbReference type="PROSITE" id="PS51891"/>
    </source>
</evidence>
<dbReference type="SUPFAM" id="SSF51316">
    <property type="entry name" value="Mss4-like"/>
    <property type="match status" value="1"/>
</dbReference>
<dbReference type="InterPro" id="IPR006913">
    <property type="entry name" value="CENP-V/GFA"/>
</dbReference>
<feature type="domain" description="CENP-V/GFA" evidence="5">
    <location>
        <begin position="5"/>
        <end position="116"/>
    </location>
</feature>
<evidence type="ECO:0000313" key="6">
    <source>
        <dbReference type="EMBL" id="SIT03281.1"/>
    </source>
</evidence>
<keyword evidence="4" id="KW-0456">Lyase</keyword>
<reference evidence="7" key="1">
    <citation type="submission" date="2017-01" db="EMBL/GenBank/DDBJ databases">
        <authorList>
            <person name="Varghese N."/>
            <person name="Submissions S."/>
        </authorList>
    </citation>
    <scope>NUCLEOTIDE SEQUENCE [LARGE SCALE GENOMIC DNA]</scope>
    <source>
        <strain evidence="7">DSM 22306</strain>
    </source>
</reference>
<sequence length="135" mass="14641">MCHKYKGSCLCGAVSFVVNGFNEKAANCHCSMCRKFHGAAFGTLVGVTGLNWLSGNENLKEFVAVNGTVRTFCQECGSSLGFRVKGAPSSEMELAIATFDEAIPVEIDAHIYIDYKADWCKLQDNLSKFGEGRVA</sequence>
<dbReference type="GO" id="GO:0046872">
    <property type="term" value="F:metal ion binding"/>
    <property type="evidence" value="ECO:0007669"/>
    <property type="project" value="UniProtKB-KW"/>
</dbReference>
<comment type="similarity">
    <text evidence="1">Belongs to the Gfa family.</text>
</comment>
<name>A0A1N7NYB2_9GAMM</name>
<organism evidence="6 7">
    <name type="scientific">Neptunomonas antarctica</name>
    <dbReference type="NCBI Taxonomy" id="619304"/>
    <lineage>
        <taxon>Bacteria</taxon>
        <taxon>Pseudomonadati</taxon>
        <taxon>Pseudomonadota</taxon>
        <taxon>Gammaproteobacteria</taxon>
        <taxon>Oceanospirillales</taxon>
        <taxon>Oceanospirillaceae</taxon>
        <taxon>Neptunomonas</taxon>
    </lineage>
</organism>
<proteinExistence type="inferred from homology"/>
<dbReference type="Gene3D" id="3.90.1590.10">
    <property type="entry name" value="glutathione-dependent formaldehyde- activating enzyme (gfa)"/>
    <property type="match status" value="1"/>
</dbReference>
<dbReference type="InterPro" id="IPR011057">
    <property type="entry name" value="Mss4-like_sf"/>
</dbReference>
<dbReference type="AlphaFoldDB" id="A0A1N7NYB2"/>
<keyword evidence="2" id="KW-0479">Metal-binding</keyword>
<dbReference type="Pfam" id="PF04828">
    <property type="entry name" value="GFA"/>
    <property type="match status" value="1"/>
</dbReference>
<accession>A0A1N7NYB2</accession>
<dbReference type="PROSITE" id="PS51891">
    <property type="entry name" value="CENP_V_GFA"/>
    <property type="match status" value="1"/>
</dbReference>
<evidence type="ECO:0000256" key="3">
    <source>
        <dbReference type="ARBA" id="ARBA00022833"/>
    </source>
</evidence>
<dbReference type="STRING" id="619304.SAMN05421760_111147"/>
<evidence type="ECO:0000256" key="1">
    <source>
        <dbReference type="ARBA" id="ARBA00005495"/>
    </source>
</evidence>
<keyword evidence="3" id="KW-0862">Zinc</keyword>
<dbReference type="OrthoDB" id="9786619at2"/>